<feature type="region of interest" description="Disordered" evidence="1">
    <location>
        <begin position="80"/>
        <end position="121"/>
    </location>
</feature>
<evidence type="ECO:0000313" key="2">
    <source>
        <dbReference type="EMBL" id="MEL3959525.1"/>
    </source>
</evidence>
<comment type="caution">
    <text evidence="2">The sequence shown here is derived from an EMBL/GenBank/DDBJ whole genome shotgun (WGS) entry which is preliminary data.</text>
</comment>
<organism evidence="2 3">
    <name type="scientific">Caldifermentibacillus hisashii</name>
    <dbReference type="NCBI Taxonomy" id="996558"/>
    <lineage>
        <taxon>Bacteria</taxon>
        <taxon>Bacillati</taxon>
        <taxon>Bacillota</taxon>
        <taxon>Bacilli</taxon>
        <taxon>Bacillales</taxon>
        <taxon>Bacillaceae</taxon>
        <taxon>Caldifermentibacillus</taxon>
    </lineage>
</organism>
<protein>
    <submittedName>
        <fullName evidence="2">Uncharacterized protein</fullName>
    </submittedName>
</protein>
<name>A0ABU9K445_9BACI</name>
<sequence length="121" mass="14164">MSKNSQRIQILIGKRTYEPLKEWYQNQVNPNESARRILEHFIRIYGTEDVNSYEIQKKMAKELLNHQEVVTENTKINTQVSTVQDSPKKELIEQVNKKDTPINQSEETQAKPIINRGNINV</sequence>
<evidence type="ECO:0000313" key="3">
    <source>
        <dbReference type="Proteomes" id="UP001459714"/>
    </source>
</evidence>
<gene>
    <name evidence="2" type="ORF">NST17_20445</name>
</gene>
<dbReference type="Proteomes" id="UP001459714">
    <property type="component" value="Unassembled WGS sequence"/>
</dbReference>
<dbReference type="EMBL" id="JBBYAK010000003">
    <property type="protein sequence ID" value="MEL3959525.1"/>
    <property type="molecule type" value="Genomic_DNA"/>
</dbReference>
<evidence type="ECO:0000256" key="1">
    <source>
        <dbReference type="SAM" id="MobiDB-lite"/>
    </source>
</evidence>
<feature type="compositionally biased region" description="Basic and acidic residues" evidence="1">
    <location>
        <begin position="86"/>
        <end position="100"/>
    </location>
</feature>
<proteinExistence type="predicted"/>
<keyword evidence="3" id="KW-1185">Reference proteome</keyword>
<accession>A0ABU9K445</accession>
<dbReference type="RefSeq" id="WP_269919988.1">
    <property type="nucleotide sequence ID" value="NZ_JANUVP010000034.1"/>
</dbReference>
<reference evidence="2 3" key="1">
    <citation type="submission" date="2024-03" db="EMBL/GenBank/DDBJ databases">
        <title>Bacilli Hybrid Assemblies.</title>
        <authorList>
            <person name="Kovac J."/>
        </authorList>
    </citation>
    <scope>NUCLEOTIDE SEQUENCE [LARGE SCALE GENOMIC DNA]</scope>
    <source>
        <strain evidence="2 3">FSL M8-0022</strain>
    </source>
</reference>